<proteinExistence type="predicted"/>
<keyword evidence="2" id="KW-1185">Reference proteome</keyword>
<protein>
    <submittedName>
        <fullName evidence="1">Uncharacterized protein</fullName>
    </submittedName>
</protein>
<gene>
    <name evidence="1" type="ORF">BU16DRAFT_541549</name>
</gene>
<organism evidence="1 2">
    <name type="scientific">Lophium mytilinum</name>
    <dbReference type="NCBI Taxonomy" id="390894"/>
    <lineage>
        <taxon>Eukaryota</taxon>
        <taxon>Fungi</taxon>
        <taxon>Dikarya</taxon>
        <taxon>Ascomycota</taxon>
        <taxon>Pezizomycotina</taxon>
        <taxon>Dothideomycetes</taxon>
        <taxon>Pleosporomycetidae</taxon>
        <taxon>Mytilinidiales</taxon>
        <taxon>Mytilinidiaceae</taxon>
        <taxon>Lophium</taxon>
    </lineage>
</organism>
<reference evidence="1" key="1">
    <citation type="journal article" date="2020" name="Stud. Mycol.">
        <title>101 Dothideomycetes genomes: a test case for predicting lifestyles and emergence of pathogens.</title>
        <authorList>
            <person name="Haridas S."/>
            <person name="Albert R."/>
            <person name="Binder M."/>
            <person name="Bloem J."/>
            <person name="Labutti K."/>
            <person name="Salamov A."/>
            <person name="Andreopoulos B."/>
            <person name="Baker S."/>
            <person name="Barry K."/>
            <person name="Bills G."/>
            <person name="Bluhm B."/>
            <person name="Cannon C."/>
            <person name="Castanera R."/>
            <person name="Culley D."/>
            <person name="Daum C."/>
            <person name="Ezra D."/>
            <person name="Gonzalez J."/>
            <person name="Henrissat B."/>
            <person name="Kuo A."/>
            <person name="Liang C."/>
            <person name="Lipzen A."/>
            <person name="Lutzoni F."/>
            <person name="Magnuson J."/>
            <person name="Mondo S."/>
            <person name="Nolan M."/>
            <person name="Ohm R."/>
            <person name="Pangilinan J."/>
            <person name="Park H.-J."/>
            <person name="Ramirez L."/>
            <person name="Alfaro M."/>
            <person name="Sun H."/>
            <person name="Tritt A."/>
            <person name="Yoshinaga Y."/>
            <person name="Zwiers L.-H."/>
            <person name="Turgeon B."/>
            <person name="Goodwin S."/>
            <person name="Spatafora J."/>
            <person name="Crous P."/>
            <person name="Grigoriev I."/>
        </authorList>
    </citation>
    <scope>NUCLEOTIDE SEQUENCE</scope>
    <source>
        <strain evidence="1">CBS 269.34</strain>
    </source>
</reference>
<dbReference type="EMBL" id="MU004193">
    <property type="protein sequence ID" value="KAF2492743.1"/>
    <property type="molecule type" value="Genomic_DNA"/>
</dbReference>
<evidence type="ECO:0000313" key="2">
    <source>
        <dbReference type="Proteomes" id="UP000799750"/>
    </source>
</evidence>
<sequence length="217" mass="23993">MFSPLDAAPHANRDDQAALPRAGLLTYLISPPPPYVPRPAAEQPSYPAHMSTYSAVETTSRESGSLDTKRVRFAVEEDDELNSMLEEGDIVVCERENTSWEDIASCRRHESGSGGWLGGSTLGEKVMYLVLILSAVMNAVAIFGPWSNDGGLREVKFCLAEQRETYPGTQLWRIITNEEDAWNCGESITLLALADEYGEVDMEYQGVLPMDGWVDNQ</sequence>
<dbReference type="OrthoDB" id="10346257at2759"/>
<dbReference type="Proteomes" id="UP000799750">
    <property type="component" value="Unassembled WGS sequence"/>
</dbReference>
<evidence type="ECO:0000313" key="1">
    <source>
        <dbReference type="EMBL" id="KAF2492743.1"/>
    </source>
</evidence>
<dbReference type="AlphaFoldDB" id="A0A6A6QLY8"/>
<name>A0A6A6QLY8_9PEZI</name>
<accession>A0A6A6QLY8</accession>